<reference evidence="2 3" key="1">
    <citation type="submission" date="2021-06" db="EMBL/GenBank/DDBJ databases">
        <title>Complete genome of Haloferula helveola possessing various polysaccharide degrading enzymes.</title>
        <authorList>
            <person name="Takami H."/>
            <person name="Huang C."/>
            <person name="Hamasaki K."/>
        </authorList>
    </citation>
    <scope>NUCLEOTIDE SEQUENCE [LARGE SCALE GENOMIC DNA]</scope>
    <source>
        <strain evidence="2 3">CN-1</strain>
    </source>
</reference>
<dbReference type="RefSeq" id="WP_338687825.1">
    <property type="nucleotide sequence ID" value="NZ_AP024702.1"/>
</dbReference>
<dbReference type="Proteomes" id="UP001374893">
    <property type="component" value="Chromosome"/>
</dbReference>
<proteinExistence type="predicted"/>
<protein>
    <submittedName>
        <fullName evidence="2">Uncharacterized protein</fullName>
    </submittedName>
</protein>
<accession>A0ABN6GYE9</accession>
<gene>
    <name evidence="2" type="ORF">HAHE_02320</name>
</gene>
<evidence type="ECO:0000313" key="3">
    <source>
        <dbReference type="Proteomes" id="UP001374893"/>
    </source>
</evidence>
<organism evidence="2 3">
    <name type="scientific">Haloferula helveola</name>
    <dbReference type="NCBI Taxonomy" id="490095"/>
    <lineage>
        <taxon>Bacteria</taxon>
        <taxon>Pseudomonadati</taxon>
        <taxon>Verrucomicrobiota</taxon>
        <taxon>Verrucomicrobiia</taxon>
        <taxon>Verrucomicrobiales</taxon>
        <taxon>Verrucomicrobiaceae</taxon>
        <taxon>Haloferula</taxon>
    </lineage>
</organism>
<evidence type="ECO:0000256" key="1">
    <source>
        <dbReference type="SAM" id="SignalP"/>
    </source>
</evidence>
<keyword evidence="1" id="KW-0732">Signal</keyword>
<keyword evidence="3" id="KW-1185">Reference proteome</keyword>
<feature type="signal peptide" evidence="1">
    <location>
        <begin position="1"/>
        <end position="20"/>
    </location>
</feature>
<dbReference type="EMBL" id="AP024702">
    <property type="protein sequence ID" value="BCX46324.1"/>
    <property type="molecule type" value="Genomic_DNA"/>
</dbReference>
<name>A0ABN6GYE9_9BACT</name>
<feature type="chain" id="PRO_5045317763" evidence="1">
    <location>
        <begin position="21"/>
        <end position="222"/>
    </location>
</feature>
<evidence type="ECO:0000313" key="2">
    <source>
        <dbReference type="EMBL" id="BCX46324.1"/>
    </source>
</evidence>
<sequence length="222" mass="24368">MRLLTKTFAVATTCLATAWAAPGKVTVRYVAQTAPKDLGMLVMAAAEGERSEAFDLPLNNLSEPLEAPARSFQLQTQEKSVKLAGVALPEDGKAFIILLVPAKKAGFEPVVIPDESDSFRPGDFYLHNVSSLPIGGKVGTTELLIPSRTGKVVRPKGARENRFYDVMIGVKEKTGSRLITSSRWPLNEQNRTYVFFFDNPTRGDVDFRAVDEFVPPKEKAKP</sequence>